<comment type="subcellular location">
    <subcellularLocation>
        <location evidence="1">Membrane</location>
    </subcellularLocation>
</comment>
<evidence type="ECO:0000256" key="1">
    <source>
        <dbReference type="ARBA" id="ARBA00004370"/>
    </source>
</evidence>
<evidence type="ECO:0000313" key="7">
    <source>
        <dbReference type="EMBL" id="CAF1673572.1"/>
    </source>
</evidence>
<evidence type="ECO:0000256" key="5">
    <source>
        <dbReference type="SAM" id="Phobius"/>
    </source>
</evidence>
<evidence type="ECO:0000256" key="4">
    <source>
        <dbReference type="ARBA" id="ARBA00023136"/>
    </source>
</evidence>
<feature type="non-terminal residue" evidence="7">
    <location>
        <position position="80"/>
    </location>
</feature>
<evidence type="ECO:0000259" key="6">
    <source>
        <dbReference type="PROSITE" id="PS50262"/>
    </source>
</evidence>
<dbReference type="Gene3D" id="1.20.1070.10">
    <property type="entry name" value="Rhodopsin 7-helix transmembrane proteins"/>
    <property type="match status" value="1"/>
</dbReference>
<dbReference type="Proteomes" id="UP000682733">
    <property type="component" value="Unassembled WGS sequence"/>
</dbReference>
<dbReference type="SUPFAM" id="SSF81321">
    <property type="entry name" value="Family A G protein-coupled receptor-like"/>
    <property type="match status" value="1"/>
</dbReference>
<keyword evidence="2 5" id="KW-0812">Transmembrane</keyword>
<comment type="caution">
    <text evidence="7">The sequence shown here is derived from an EMBL/GenBank/DDBJ whole genome shotgun (WGS) entry which is preliminary data.</text>
</comment>
<keyword evidence="4 5" id="KW-0472">Membrane</keyword>
<feature type="transmembrane region" description="Helical" evidence="5">
    <location>
        <begin position="59"/>
        <end position="78"/>
    </location>
</feature>
<sequence>MTNPCVNNSSSSSDTLHNIEIIGYRYVILTICIFGTVCNILNLCVLLNRRLKESPYTYLTALALADMLTLISISPFTITR</sequence>
<dbReference type="PROSITE" id="PS50262">
    <property type="entry name" value="G_PROTEIN_RECEP_F1_2"/>
    <property type="match status" value="1"/>
</dbReference>
<dbReference type="GO" id="GO:0016020">
    <property type="term" value="C:membrane"/>
    <property type="evidence" value="ECO:0007669"/>
    <property type="project" value="UniProtKB-SubCell"/>
</dbReference>
<gene>
    <name evidence="7" type="ORF">OVA965_LOCUS45819</name>
    <name evidence="8" type="ORF">TMI583_LOCUS49685</name>
</gene>
<dbReference type="Proteomes" id="UP000677228">
    <property type="component" value="Unassembled WGS sequence"/>
</dbReference>
<evidence type="ECO:0000313" key="8">
    <source>
        <dbReference type="EMBL" id="CAF4552194.1"/>
    </source>
</evidence>
<organism evidence="7 9">
    <name type="scientific">Didymodactylos carnosus</name>
    <dbReference type="NCBI Taxonomy" id="1234261"/>
    <lineage>
        <taxon>Eukaryota</taxon>
        <taxon>Metazoa</taxon>
        <taxon>Spiralia</taxon>
        <taxon>Gnathifera</taxon>
        <taxon>Rotifera</taxon>
        <taxon>Eurotatoria</taxon>
        <taxon>Bdelloidea</taxon>
        <taxon>Philodinida</taxon>
        <taxon>Philodinidae</taxon>
        <taxon>Didymodactylos</taxon>
    </lineage>
</organism>
<accession>A0A8S2GCB6</accession>
<name>A0A8S2GCB6_9BILA</name>
<dbReference type="PANTHER" id="PTHR47760:SF2">
    <property type="entry name" value="G-PROTEIN COUPLED RECEPTOR B0563.6-RELATED"/>
    <property type="match status" value="1"/>
</dbReference>
<dbReference type="PANTHER" id="PTHR47760">
    <property type="entry name" value="G-PROTEIN COUPLED RECEPTOR B0563.6-LIKE PROTEIN-RELATED"/>
    <property type="match status" value="1"/>
</dbReference>
<evidence type="ECO:0000313" key="9">
    <source>
        <dbReference type="Proteomes" id="UP000677228"/>
    </source>
</evidence>
<dbReference type="EMBL" id="CAJNOK010075822">
    <property type="protein sequence ID" value="CAF1673572.1"/>
    <property type="molecule type" value="Genomic_DNA"/>
</dbReference>
<dbReference type="InterPro" id="IPR017452">
    <property type="entry name" value="GPCR_Rhodpsn_7TM"/>
</dbReference>
<reference evidence="7" key="1">
    <citation type="submission" date="2021-02" db="EMBL/GenBank/DDBJ databases">
        <authorList>
            <person name="Nowell W R."/>
        </authorList>
    </citation>
    <scope>NUCLEOTIDE SEQUENCE</scope>
</reference>
<proteinExistence type="predicted"/>
<dbReference type="EMBL" id="CAJOBA010110590">
    <property type="protein sequence ID" value="CAF4552194.1"/>
    <property type="molecule type" value="Genomic_DNA"/>
</dbReference>
<evidence type="ECO:0000256" key="3">
    <source>
        <dbReference type="ARBA" id="ARBA00022989"/>
    </source>
</evidence>
<feature type="transmembrane region" description="Helical" evidence="5">
    <location>
        <begin position="26"/>
        <end position="47"/>
    </location>
</feature>
<feature type="domain" description="G-protein coupled receptors family 1 profile" evidence="6">
    <location>
        <begin position="38"/>
        <end position="80"/>
    </location>
</feature>
<keyword evidence="3 5" id="KW-1133">Transmembrane helix</keyword>
<dbReference type="InterPro" id="IPR053093">
    <property type="entry name" value="GPCR-like"/>
</dbReference>
<dbReference type="AlphaFoldDB" id="A0A8S2GCB6"/>
<protein>
    <recommendedName>
        <fullName evidence="6">G-protein coupled receptors family 1 profile domain-containing protein</fullName>
    </recommendedName>
</protein>
<evidence type="ECO:0000256" key="2">
    <source>
        <dbReference type="ARBA" id="ARBA00022692"/>
    </source>
</evidence>